<reference evidence="1 2" key="1">
    <citation type="submission" date="2017-07" db="EMBL/GenBank/DDBJ databases">
        <title>Draft whole genome sequences of clinical Proprionibacteriaceae strains.</title>
        <authorList>
            <person name="Bernier A.-M."/>
            <person name="Bernard K."/>
            <person name="Domingo M.-C."/>
        </authorList>
    </citation>
    <scope>NUCLEOTIDE SEQUENCE [LARGE SCALE GENOMIC DNA]</scope>
    <source>
        <strain evidence="1 2">NML 130396</strain>
    </source>
</reference>
<keyword evidence="2" id="KW-1185">Reference proteome</keyword>
<comment type="caution">
    <text evidence="1">The sequence shown here is derived from an EMBL/GenBank/DDBJ whole genome shotgun (WGS) entry which is preliminary data.</text>
</comment>
<proteinExistence type="predicted"/>
<dbReference type="EMBL" id="NMVQ01000012">
    <property type="protein sequence ID" value="OYO22019.1"/>
    <property type="molecule type" value="Genomic_DNA"/>
</dbReference>
<dbReference type="Proteomes" id="UP000216311">
    <property type="component" value="Unassembled WGS sequence"/>
</dbReference>
<sequence length="78" mass="8026">MAIGAALVLLLGHDSDLEYAALLGAALGGVLGLVHPEKGLGKLVGSVVGFFVAWAGFAIRAASCPTARPDARWPRPWC</sequence>
<protein>
    <submittedName>
        <fullName evidence="1">Uncharacterized protein</fullName>
    </submittedName>
</protein>
<gene>
    <name evidence="1" type="ORF">CGZ93_08840</name>
</gene>
<evidence type="ECO:0000313" key="2">
    <source>
        <dbReference type="Proteomes" id="UP000216311"/>
    </source>
</evidence>
<accession>A0A255H338</accession>
<evidence type="ECO:0000313" key="1">
    <source>
        <dbReference type="EMBL" id="OYO22019.1"/>
    </source>
</evidence>
<dbReference type="AlphaFoldDB" id="A0A255H338"/>
<organism evidence="1 2">
    <name type="scientific">Enemella dayhoffiae</name>
    <dbReference type="NCBI Taxonomy" id="2016507"/>
    <lineage>
        <taxon>Bacteria</taxon>
        <taxon>Bacillati</taxon>
        <taxon>Actinomycetota</taxon>
        <taxon>Actinomycetes</taxon>
        <taxon>Propionibacteriales</taxon>
        <taxon>Propionibacteriaceae</taxon>
        <taxon>Enemella</taxon>
    </lineage>
</organism>
<name>A0A255H338_9ACTN</name>